<dbReference type="PANTHER" id="PTHR10003">
    <property type="entry name" value="SUPEROXIDE DISMUTASE CU-ZN -RELATED"/>
    <property type="match status" value="1"/>
</dbReference>
<dbReference type="Proteomes" id="UP000273811">
    <property type="component" value="Unassembled WGS sequence"/>
</dbReference>
<dbReference type="Gene3D" id="2.60.40.200">
    <property type="entry name" value="Superoxide dismutase, copper/zinc binding domain"/>
    <property type="match status" value="1"/>
</dbReference>
<sequence length="176" mass="19114">MRNVIVIFILIFIMAGCTSEPPRKFDVDMKNTDGDSLGKITFEEQAKGIKLKGELKGLPPGELAMHIHEKGKCKPPDFSSAGDHFNPVKKEHGLMNQKGPHAGDLPNLTVDEDGKAKVDVTAKDVTFKEKKTSLYTKDGTSLVIHEQADDGTSQPSGDSGNRIACGEITKNRKPAK</sequence>
<dbReference type="EMBL" id="QYTU02000036">
    <property type="protein sequence ID" value="RWR06336.1"/>
    <property type="molecule type" value="Genomic_DNA"/>
</dbReference>
<feature type="compositionally biased region" description="Polar residues" evidence="9">
    <location>
        <begin position="150"/>
        <end position="159"/>
    </location>
</feature>
<comment type="cofactor">
    <cofactor evidence="8">
        <name>Cu cation</name>
        <dbReference type="ChEBI" id="CHEBI:23378"/>
    </cofactor>
    <text evidence="8">Binds 1 copper ion per subunit.</text>
</comment>
<keyword evidence="6" id="KW-1015">Disulfide bond</keyword>
<dbReference type="EC" id="1.15.1.1" evidence="8"/>
<comment type="caution">
    <text evidence="11">The sequence shown here is derived from an EMBL/GenBank/DDBJ whole genome shotgun (WGS) entry which is preliminary data.</text>
</comment>
<dbReference type="AlphaFoldDB" id="A0A443IM81"/>
<keyword evidence="12" id="KW-1185">Reference proteome</keyword>
<feature type="region of interest" description="Disordered" evidence="9">
    <location>
        <begin position="145"/>
        <end position="176"/>
    </location>
</feature>
<keyword evidence="5 8" id="KW-0186">Copper</keyword>
<feature type="domain" description="Superoxide dismutase copper/zinc binding" evidence="10">
    <location>
        <begin position="38"/>
        <end position="168"/>
    </location>
</feature>
<protein>
    <recommendedName>
        <fullName evidence="8">Superoxide dismutase [Cu-Zn]</fullName>
        <ecNumber evidence="8">1.15.1.1</ecNumber>
    </recommendedName>
</protein>
<evidence type="ECO:0000259" key="10">
    <source>
        <dbReference type="Pfam" id="PF00080"/>
    </source>
</evidence>
<evidence type="ECO:0000256" key="3">
    <source>
        <dbReference type="ARBA" id="ARBA00022729"/>
    </source>
</evidence>
<name>A0A443IM81_9BACI</name>
<evidence type="ECO:0000256" key="5">
    <source>
        <dbReference type="ARBA" id="ARBA00023008"/>
    </source>
</evidence>
<evidence type="ECO:0000256" key="6">
    <source>
        <dbReference type="ARBA" id="ARBA00023157"/>
    </source>
</evidence>
<keyword evidence="2 8" id="KW-0479">Metal-binding</keyword>
<dbReference type="InterPro" id="IPR036423">
    <property type="entry name" value="SOD-like_Cu/Zn_dom_sf"/>
</dbReference>
<dbReference type="FunFam" id="2.60.40.200:FF:000005">
    <property type="entry name" value="Superoxide dismutase [Cu-Zn]"/>
    <property type="match status" value="1"/>
</dbReference>
<dbReference type="InterPro" id="IPR024134">
    <property type="entry name" value="SOD_Cu/Zn_/chaperone"/>
</dbReference>
<dbReference type="PROSITE" id="PS51257">
    <property type="entry name" value="PROKAR_LIPOPROTEIN"/>
    <property type="match status" value="1"/>
</dbReference>
<proteinExistence type="inferred from homology"/>
<comment type="catalytic activity">
    <reaction evidence="8">
        <text>2 superoxide + 2 H(+) = H2O2 + O2</text>
        <dbReference type="Rhea" id="RHEA:20696"/>
        <dbReference type="ChEBI" id="CHEBI:15378"/>
        <dbReference type="ChEBI" id="CHEBI:15379"/>
        <dbReference type="ChEBI" id="CHEBI:16240"/>
        <dbReference type="ChEBI" id="CHEBI:18421"/>
        <dbReference type="EC" id="1.15.1.1"/>
    </reaction>
</comment>
<evidence type="ECO:0000256" key="9">
    <source>
        <dbReference type="SAM" id="MobiDB-lite"/>
    </source>
</evidence>
<gene>
    <name evidence="11" type="ORF">D4N35_014280</name>
</gene>
<comment type="similarity">
    <text evidence="1 8">Belongs to the Cu-Zn superoxide dismutase family.</text>
</comment>
<evidence type="ECO:0000256" key="7">
    <source>
        <dbReference type="ARBA" id="ARBA00024900"/>
    </source>
</evidence>
<dbReference type="OrthoDB" id="9792957at2"/>
<evidence type="ECO:0000313" key="12">
    <source>
        <dbReference type="Proteomes" id="UP000273811"/>
    </source>
</evidence>
<accession>A0A443IM81</accession>
<keyword evidence="3" id="KW-0732">Signal</keyword>
<evidence type="ECO:0000256" key="2">
    <source>
        <dbReference type="ARBA" id="ARBA00022723"/>
    </source>
</evidence>
<evidence type="ECO:0000256" key="8">
    <source>
        <dbReference type="RuleBase" id="RU000393"/>
    </source>
</evidence>
<dbReference type="InterPro" id="IPR018152">
    <property type="entry name" value="SOD_Cu/Zn_BS"/>
</dbReference>
<evidence type="ECO:0000256" key="1">
    <source>
        <dbReference type="ARBA" id="ARBA00010457"/>
    </source>
</evidence>
<dbReference type="InterPro" id="IPR001424">
    <property type="entry name" value="SOD_Cu_Zn_dom"/>
</dbReference>
<organism evidence="11 12">
    <name type="scientific">Siminovitchia fortis</name>
    <dbReference type="NCBI Taxonomy" id="254758"/>
    <lineage>
        <taxon>Bacteria</taxon>
        <taxon>Bacillati</taxon>
        <taxon>Bacillota</taxon>
        <taxon>Bacilli</taxon>
        <taxon>Bacillales</taxon>
        <taxon>Bacillaceae</taxon>
        <taxon>Siminovitchia</taxon>
    </lineage>
</organism>
<dbReference type="CDD" id="cd00305">
    <property type="entry name" value="Cu-Zn_Superoxide_Dismutase"/>
    <property type="match status" value="1"/>
</dbReference>
<dbReference type="SUPFAM" id="SSF49329">
    <property type="entry name" value="Cu,Zn superoxide dismutase-like"/>
    <property type="match status" value="1"/>
</dbReference>
<dbReference type="PROSITE" id="PS00332">
    <property type="entry name" value="SOD_CU_ZN_2"/>
    <property type="match status" value="1"/>
</dbReference>
<keyword evidence="8" id="KW-0560">Oxidoreductase</keyword>
<evidence type="ECO:0000313" key="11">
    <source>
        <dbReference type="EMBL" id="RWR06336.1"/>
    </source>
</evidence>
<comment type="cofactor">
    <cofactor evidence="8">
        <name>Zn(2+)</name>
        <dbReference type="ChEBI" id="CHEBI:29105"/>
    </cofactor>
    <text evidence="8">Binds 1 zinc ion per subunit.</text>
</comment>
<reference evidence="11" key="1">
    <citation type="submission" date="2018-12" db="EMBL/GenBank/DDBJ databases">
        <authorList>
            <person name="Sun L."/>
            <person name="Chen Z."/>
        </authorList>
    </citation>
    <scope>NUCLEOTIDE SEQUENCE [LARGE SCALE GENOMIC DNA]</scope>
    <source>
        <strain evidence="11">DSM 16012</strain>
    </source>
</reference>
<dbReference type="GO" id="GO:0004784">
    <property type="term" value="F:superoxide dismutase activity"/>
    <property type="evidence" value="ECO:0007669"/>
    <property type="project" value="UniProtKB-EC"/>
</dbReference>
<keyword evidence="4 8" id="KW-0862">Zinc</keyword>
<dbReference type="GO" id="GO:0005507">
    <property type="term" value="F:copper ion binding"/>
    <property type="evidence" value="ECO:0007669"/>
    <property type="project" value="InterPro"/>
</dbReference>
<evidence type="ECO:0000256" key="4">
    <source>
        <dbReference type="ARBA" id="ARBA00022833"/>
    </source>
</evidence>
<comment type="function">
    <text evidence="7">Destroys radicals which are normally produced within the cells and which are toxic to biological systems. May play a role in favoring mycobacterial survival in phagocytes.</text>
</comment>
<dbReference type="Pfam" id="PF00080">
    <property type="entry name" value="Sod_Cu"/>
    <property type="match status" value="1"/>
</dbReference>
<dbReference type="RefSeq" id="WP_120074848.1">
    <property type="nucleotide sequence ID" value="NZ_CP126113.1"/>
</dbReference>